<proteinExistence type="predicted"/>
<evidence type="ECO:0000313" key="2">
    <source>
        <dbReference type="Proteomes" id="UP000001542"/>
    </source>
</evidence>
<dbReference type="KEGG" id="tva:4747545"/>
<organism evidence="1 2">
    <name type="scientific">Trichomonas vaginalis (strain ATCC PRA-98 / G3)</name>
    <dbReference type="NCBI Taxonomy" id="412133"/>
    <lineage>
        <taxon>Eukaryota</taxon>
        <taxon>Metamonada</taxon>
        <taxon>Parabasalia</taxon>
        <taxon>Trichomonadida</taxon>
        <taxon>Trichomonadidae</taxon>
        <taxon>Trichomonas</taxon>
    </lineage>
</organism>
<gene>
    <name evidence="1" type="ORF">TVAG_302990</name>
</gene>
<dbReference type="Proteomes" id="UP000001542">
    <property type="component" value="Unassembled WGS sequence"/>
</dbReference>
<dbReference type="EMBL" id="DS114159">
    <property type="protein sequence ID" value="EAX89862.1"/>
    <property type="molecule type" value="Genomic_DNA"/>
</dbReference>
<dbReference type="VEuPathDB" id="TrichDB:TVAG_302990"/>
<keyword evidence="2" id="KW-1185">Reference proteome</keyword>
<sequence length="644" mass="74995">MKSLLEDISKENFAPRFATFEFRLKYELYGVESALDIGKNSMIQAARYDREVAQILATELKQPLENMKTFLSFVNIDHHIPWARECAKQLPVSEWILQEGDLILLDAIAECDDMEIKQKVNEAKQIVENLNSNDEKVTEMVPFKFEKVEFDESKEKISEMVSYLWFNGQKMSKEKESEMIDLLYKTDDDKLLLGCLIYSELNGINLDYKLLANRIHAKSDIQIAISYVYFKNQKSDWENLPDYLKEIVDRVLSEVNVKKSDIYEQIYINNNLLIRKMLLTMLEMDSNLKEKLKNQTVDTFDFTSVKQIKIGLSQIFSKLENDDICINNRNLPTVYNWPSEFLLYGREKKHFTSPHLPEPDKKWIFAAADNNDSLTYYLKFVDPSAKDIQRFDPEWKYLFPCLCFNSTKSEFDEENLTALYYFLPPSFSRAFYRSIFSRCTNMLPQKLFDQLLTVLPQVPPMTIPKNSSFLLKSDNLFNDKISVIDICNSGDYHDVSKLQELANNGDIDALLVLSNIPRTELMQRLDLSDSIIAVSESARSALEYSLKRGVHYSLMYVEMIKTIKILSMAEIVAIVCNKRFLMACDSDSSFIAALAVFRRIEKEAKGTDYEPMFQCYREMSSILFKNEKYQKWFSQTKLEVSDPI</sequence>
<protein>
    <submittedName>
        <fullName evidence="1">Uncharacterized protein</fullName>
    </submittedName>
</protein>
<dbReference type="InParanoid" id="A2FYZ9"/>
<dbReference type="OrthoDB" id="10691560at2759"/>
<evidence type="ECO:0000313" key="1">
    <source>
        <dbReference type="EMBL" id="EAX89862.1"/>
    </source>
</evidence>
<reference evidence="1" key="1">
    <citation type="submission" date="2006-10" db="EMBL/GenBank/DDBJ databases">
        <authorList>
            <person name="Amadeo P."/>
            <person name="Zhao Q."/>
            <person name="Wortman J."/>
            <person name="Fraser-Liggett C."/>
            <person name="Carlton J."/>
        </authorList>
    </citation>
    <scope>NUCLEOTIDE SEQUENCE</scope>
    <source>
        <strain evidence="1">G3</strain>
    </source>
</reference>
<accession>A2FYZ9</accession>
<reference evidence="1" key="2">
    <citation type="journal article" date="2007" name="Science">
        <title>Draft genome sequence of the sexually transmitted pathogen Trichomonas vaginalis.</title>
        <authorList>
            <person name="Carlton J.M."/>
            <person name="Hirt R.P."/>
            <person name="Silva J.C."/>
            <person name="Delcher A.L."/>
            <person name="Schatz M."/>
            <person name="Zhao Q."/>
            <person name="Wortman J.R."/>
            <person name="Bidwell S.L."/>
            <person name="Alsmark U.C.M."/>
            <person name="Besteiro S."/>
            <person name="Sicheritz-Ponten T."/>
            <person name="Noel C.J."/>
            <person name="Dacks J.B."/>
            <person name="Foster P.G."/>
            <person name="Simillion C."/>
            <person name="Van de Peer Y."/>
            <person name="Miranda-Saavedra D."/>
            <person name="Barton G.J."/>
            <person name="Westrop G.D."/>
            <person name="Mueller S."/>
            <person name="Dessi D."/>
            <person name="Fiori P.L."/>
            <person name="Ren Q."/>
            <person name="Paulsen I."/>
            <person name="Zhang H."/>
            <person name="Bastida-Corcuera F.D."/>
            <person name="Simoes-Barbosa A."/>
            <person name="Brown M.T."/>
            <person name="Hayes R.D."/>
            <person name="Mukherjee M."/>
            <person name="Okumura C.Y."/>
            <person name="Schneider R."/>
            <person name="Smith A.J."/>
            <person name="Vanacova S."/>
            <person name="Villalvazo M."/>
            <person name="Haas B.J."/>
            <person name="Pertea M."/>
            <person name="Feldblyum T.V."/>
            <person name="Utterback T.R."/>
            <person name="Shu C.L."/>
            <person name="Osoegawa K."/>
            <person name="de Jong P.J."/>
            <person name="Hrdy I."/>
            <person name="Horvathova L."/>
            <person name="Zubacova Z."/>
            <person name="Dolezal P."/>
            <person name="Malik S.B."/>
            <person name="Logsdon J.M. Jr."/>
            <person name="Henze K."/>
            <person name="Gupta A."/>
            <person name="Wang C.C."/>
            <person name="Dunne R.L."/>
            <person name="Upcroft J.A."/>
            <person name="Upcroft P."/>
            <person name="White O."/>
            <person name="Salzberg S.L."/>
            <person name="Tang P."/>
            <person name="Chiu C.-H."/>
            <person name="Lee Y.-S."/>
            <person name="Embley T.M."/>
            <person name="Coombs G.H."/>
            <person name="Mottram J.C."/>
            <person name="Tachezy J."/>
            <person name="Fraser-Liggett C.M."/>
            <person name="Johnson P.J."/>
        </authorList>
    </citation>
    <scope>NUCLEOTIDE SEQUENCE [LARGE SCALE GENOMIC DNA]</scope>
    <source>
        <strain evidence="1">G3</strain>
    </source>
</reference>
<name>A2FYZ9_TRIV3</name>
<dbReference type="VEuPathDB" id="TrichDB:TVAGG3_0220210"/>
<dbReference type="RefSeq" id="XP_001302792.1">
    <property type="nucleotide sequence ID" value="XM_001302791.1"/>
</dbReference>
<dbReference type="AlphaFoldDB" id="A2FYZ9"/>